<name>A0A812MBR2_SYMPI</name>
<dbReference type="EMBL" id="CAJNIZ010006936">
    <property type="protein sequence ID" value="CAE7253787.1"/>
    <property type="molecule type" value="Genomic_DNA"/>
</dbReference>
<reference evidence="1" key="1">
    <citation type="submission" date="2021-02" db="EMBL/GenBank/DDBJ databases">
        <authorList>
            <person name="Dougan E. K."/>
            <person name="Rhodes N."/>
            <person name="Thang M."/>
            <person name="Chan C."/>
        </authorList>
    </citation>
    <scope>NUCLEOTIDE SEQUENCE</scope>
</reference>
<sequence length="112" mass="12099">MSAGNPIPCITDITDLNSGQAFLIIDVPGAREFVLKLDSSICDEDGQGGQISAPVNMYKLCAEVVIPRTVVKEQLCRISSGEEMRELVASLSSEADTWSICRSDDDDDDDDS</sequence>
<organism evidence="1 2">
    <name type="scientific">Symbiodinium pilosum</name>
    <name type="common">Dinoflagellate</name>
    <dbReference type="NCBI Taxonomy" id="2952"/>
    <lineage>
        <taxon>Eukaryota</taxon>
        <taxon>Sar</taxon>
        <taxon>Alveolata</taxon>
        <taxon>Dinophyceae</taxon>
        <taxon>Suessiales</taxon>
        <taxon>Symbiodiniaceae</taxon>
        <taxon>Symbiodinium</taxon>
    </lineage>
</organism>
<gene>
    <name evidence="1" type="ORF">SPIL2461_LOCUS5007</name>
</gene>
<comment type="caution">
    <text evidence="1">The sequence shown here is derived from an EMBL/GenBank/DDBJ whole genome shotgun (WGS) entry which is preliminary data.</text>
</comment>
<dbReference type="Proteomes" id="UP000649617">
    <property type="component" value="Unassembled WGS sequence"/>
</dbReference>
<accession>A0A812MBR2</accession>
<evidence type="ECO:0000313" key="2">
    <source>
        <dbReference type="Proteomes" id="UP000649617"/>
    </source>
</evidence>
<proteinExistence type="predicted"/>
<dbReference type="AlphaFoldDB" id="A0A812MBR2"/>
<protein>
    <submittedName>
        <fullName evidence="1">Uncharacterized protein</fullName>
    </submittedName>
</protein>
<evidence type="ECO:0000313" key="1">
    <source>
        <dbReference type="EMBL" id="CAE7253787.1"/>
    </source>
</evidence>
<keyword evidence="2" id="KW-1185">Reference proteome</keyword>